<keyword evidence="3" id="KW-0238">DNA-binding</keyword>
<evidence type="ECO:0000313" key="6">
    <source>
        <dbReference type="EMBL" id="GGM40357.1"/>
    </source>
</evidence>
<feature type="domain" description="HTH lysR-type" evidence="5">
    <location>
        <begin position="1"/>
        <end position="59"/>
    </location>
</feature>
<dbReference type="EMBL" id="BMMK01000002">
    <property type="protein sequence ID" value="GGM40357.1"/>
    <property type="molecule type" value="Genomic_DNA"/>
</dbReference>
<evidence type="ECO:0000313" key="7">
    <source>
        <dbReference type="Proteomes" id="UP000637578"/>
    </source>
</evidence>
<keyword evidence="7" id="KW-1185">Reference proteome</keyword>
<evidence type="ECO:0000259" key="5">
    <source>
        <dbReference type="PROSITE" id="PS50931"/>
    </source>
</evidence>
<dbReference type="Pfam" id="PF00126">
    <property type="entry name" value="HTH_1"/>
    <property type="match status" value="1"/>
</dbReference>
<dbReference type="AlphaFoldDB" id="A0A8J3FSX1"/>
<dbReference type="CDD" id="cd05466">
    <property type="entry name" value="PBP2_LTTR_substrate"/>
    <property type="match status" value="1"/>
</dbReference>
<organism evidence="6 7">
    <name type="scientific">Longimycelium tulufanense</name>
    <dbReference type="NCBI Taxonomy" id="907463"/>
    <lineage>
        <taxon>Bacteria</taxon>
        <taxon>Bacillati</taxon>
        <taxon>Actinomycetota</taxon>
        <taxon>Actinomycetes</taxon>
        <taxon>Pseudonocardiales</taxon>
        <taxon>Pseudonocardiaceae</taxon>
        <taxon>Longimycelium</taxon>
    </lineage>
</organism>
<keyword evidence="2" id="KW-0805">Transcription regulation</keyword>
<dbReference type="PROSITE" id="PS50931">
    <property type="entry name" value="HTH_LYSR"/>
    <property type="match status" value="1"/>
</dbReference>
<dbReference type="Proteomes" id="UP000637578">
    <property type="component" value="Unassembled WGS sequence"/>
</dbReference>
<dbReference type="RefSeq" id="WP_189054082.1">
    <property type="nucleotide sequence ID" value="NZ_BMMK01000002.1"/>
</dbReference>
<gene>
    <name evidence="6" type="ORF">GCM10012275_09120</name>
</gene>
<dbReference type="PANTHER" id="PTHR30346">
    <property type="entry name" value="TRANSCRIPTIONAL DUAL REGULATOR HCAR-RELATED"/>
    <property type="match status" value="1"/>
</dbReference>
<dbReference type="GO" id="GO:0003700">
    <property type="term" value="F:DNA-binding transcription factor activity"/>
    <property type="evidence" value="ECO:0007669"/>
    <property type="project" value="InterPro"/>
</dbReference>
<evidence type="ECO:0000256" key="3">
    <source>
        <dbReference type="ARBA" id="ARBA00023125"/>
    </source>
</evidence>
<dbReference type="InterPro" id="IPR036388">
    <property type="entry name" value="WH-like_DNA-bd_sf"/>
</dbReference>
<evidence type="ECO:0000256" key="4">
    <source>
        <dbReference type="ARBA" id="ARBA00023163"/>
    </source>
</evidence>
<dbReference type="SUPFAM" id="SSF53850">
    <property type="entry name" value="Periplasmic binding protein-like II"/>
    <property type="match status" value="1"/>
</dbReference>
<dbReference type="FunFam" id="1.10.10.10:FF:000001">
    <property type="entry name" value="LysR family transcriptional regulator"/>
    <property type="match status" value="1"/>
</dbReference>
<dbReference type="InterPro" id="IPR036390">
    <property type="entry name" value="WH_DNA-bd_sf"/>
</dbReference>
<dbReference type="GO" id="GO:0032993">
    <property type="term" value="C:protein-DNA complex"/>
    <property type="evidence" value="ECO:0007669"/>
    <property type="project" value="TreeGrafter"/>
</dbReference>
<dbReference type="GO" id="GO:0003677">
    <property type="term" value="F:DNA binding"/>
    <property type="evidence" value="ECO:0007669"/>
    <property type="project" value="UniProtKB-KW"/>
</dbReference>
<reference evidence="6" key="2">
    <citation type="submission" date="2020-09" db="EMBL/GenBank/DDBJ databases">
        <authorList>
            <person name="Sun Q."/>
            <person name="Zhou Y."/>
        </authorList>
    </citation>
    <scope>NUCLEOTIDE SEQUENCE</scope>
    <source>
        <strain evidence="6">CGMCC 4.5737</strain>
    </source>
</reference>
<keyword evidence="4" id="KW-0804">Transcription</keyword>
<dbReference type="SUPFAM" id="SSF46785">
    <property type="entry name" value="Winged helix' DNA-binding domain"/>
    <property type="match status" value="1"/>
</dbReference>
<accession>A0A8J3FSX1</accession>
<dbReference type="Pfam" id="PF03466">
    <property type="entry name" value="LysR_substrate"/>
    <property type="match status" value="1"/>
</dbReference>
<dbReference type="PANTHER" id="PTHR30346:SF28">
    <property type="entry name" value="HTH-TYPE TRANSCRIPTIONAL REGULATOR CYNR"/>
    <property type="match status" value="1"/>
</dbReference>
<dbReference type="Gene3D" id="1.10.10.10">
    <property type="entry name" value="Winged helix-like DNA-binding domain superfamily/Winged helix DNA-binding domain"/>
    <property type="match status" value="1"/>
</dbReference>
<evidence type="ECO:0000256" key="1">
    <source>
        <dbReference type="ARBA" id="ARBA00009437"/>
    </source>
</evidence>
<evidence type="ECO:0000256" key="2">
    <source>
        <dbReference type="ARBA" id="ARBA00023015"/>
    </source>
</evidence>
<dbReference type="Gene3D" id="3.40.190.10">
    <property type="entry name" value="Periplasmic binding protein-like II"/>
    <property type="match status" value="2"/>
</dbReference>
<dbReference type="PRINTS" id="PR00039">
    <property type="entry name" value="HTHLYSR"/>
</dbReference>
<sequence length="302" mass="31749">MATLRQLEYLIAVVEHGSFTEAAAALHVSQPALSHQVKALERATGTPLLERLPRGVVLTPAGRAYLGHARAAVAAAALARRSARAVAGAEDGELYLASVLSVALGVVPSVLRAWYQRYPGVDVVLQEFGQLAPFHEAIASGAADVAIGPLAPGWQGPVHELGREHFVVITGADDSLVGRETVGLAELADRRWVHYASSHGFAPLVEDACAAAGFTPHAAIRTTQTGAVPRLVSTGLGVGLVPANIVDPEFPGGVLRPDPPIRRMLAAYSRPGPDPLMTEFLQVARESAEVTPEHLKPLLPDS</sequence>
<name>A0A8J3FSX1_9PSEU</name>
<reference evidence="6" key="1">
    <citation type="journal article" date="2014" name="Int. J. Syst. Evol. Microbiol.">
        <title>Complete genome sequence of Corynebacterium casei LMG S-19264T (=DSM 44701T), isolated from a smear-ripened cheese.</title>
        <authorList>
            <consortium name="US DOE Joint Genome Institute (JGI-PGF)"/>
            <person name="Walter F."/>
            <person name="Albersmeier A."/>
            <person name="Kalinowski J."/>
            <person name="Ruckert C."/>
        </authorList>
    </citation>
    <scope>NUCLEOTIDE SEQUENCE</scope>
    <source>
        <strain evidence="6">CGMCC 4.5737</strain>
    </source>
</reference>
<dbReference type="InterPro" id="IPR000847">
    <property type="entry name" value="LysR_HTH_N"/>
</dbReference>
<proteinExistence type="inferred from homology"/>
<dbReference type="InterPro" id="IPR005119">
    <property type="entry name" value="LysR_subst-bd"/>
</dbReference>
<protein>
    <submittedName>
        <fullName evidence="6">LysR family transcriptional regulator</fullName>
    </submittedName>
</protein>
<comment type="similarity">
    <text evidence="1">Belongs to the LysR transcriptional regulatory family.</text>
</comment>
<comment type="caution">
    <text evidence="6">The sequence shown here is derived from an EMBL/GenBank/DDBJ whole genome shotgun (WGS) entry which is preliminary data.</text>
</comment>